<feature type="compositionally biased region" description="Basic and acidic residues" evidence="1">
    <location>
        <begin position="157"/>
        <end position="169"/>
    </location>
</feature>
<dbReference type="Pfam" id="PF11985">
    <property type="entry name" value="Phage_Mu_Gp27"/>
    <property type="match status" value="1"/>
</dbReference>
<reference evidence="2 3" key="1">
    <citation type="submission" date="2013-09" db="EMBL/GenBank/DDBJ databases">
        <title>High correlation between genotypes and phenotypes of environmental bacteria Comamonas testosteroni strains.</title>
        <authorList>
            <person name="Liu L."/>
            <person name="Zhu W."/>
            <person name="Xia X."/>
            <person name="Xu B."/>
            <person name="Luo M."/>
            <person name="Wang G."/>
        </authorList>
    </citation>
    <scope>NUCLEOTIDE SEQUENCE [LARGE SCALE GENOMIC DNA]</scope>
    <source>
        <strain evidence="2 3">DF2</strain>
    </source>
</reference>
<sequence length="189" mass="21171">MARRSSIEGLPEDVRRWLERALTDSKFSGYQALEAMLKDKGFAISKSAIHRYGQKIERRYAAIKASTEAARMLTEGAADDQDARSEAVIALVQTELFESILNLQEAGDEDVDPGERLGMLSAAAKNIATLARASVNQKKFRLDEQARIAKEAREQQLAEQSERLEELRGSDGMSEQMESRIRRILLGKE</sequence>
<evidence type="ECO:0000313" key="2">
    <source>
        <dbReference type="EMBL" id="KGH08726.1"/>
    </source>
</evidence>
<gene>
    <name evidence="2" type="ORF">P608_17560</name>
</gene>
<organism evidence="2 3">
    <name type="scientific">Comamonas thiooxydans</name>
    <dbReference type="NCBI Taxonomy" id="363952"/>
    <lineage>
        <taxon>Bacteria</taxon>
        <taxon>Pseudomonadati</taxon>
        <taxon>Pseudomonadota</taxon>
        <taxon>Betaproteobacteria</taxon>
        <taxon>Burkholderiales</taxon>
        <taxon>Comamonadaceae</taxon>
        <taxon>Comamonas</taxon>
    </lineage>
</organism>
<feature type="region of interest" description="Disordered" evidence="1">
    <location>
        <begin position="157"/>
        <end position="178"/>
    </location>
</feature>
<comment type="caution">
    <text evidence="2">The sequence shown here is derived from an EMBL/GenBank/DDBJ whole genome shotgun (WGS) entry which is preliminary data.</text>
</comment>
<dbReference type="AlphaFoldDB" id="A0A0E3CEU4"/>
<keyword evidence="3" id="KW-1185">Reference proteome</keyword>
<evidence type="ECO:0008006" key="4">
    <source>
        <dbReference type="Google" id="ProtNLM"/>
    </source>
</evidence>
<evidence type="ECO:0000256" key="1">
    <source>
        <dbReference type="SAM" id="MobiDB-lite"/>
    </source>
</evidence>
<evidence type="ECO:0000313" key="3">
    <source>
        <dbReference type="Proteomes" id="UP000029549"/>
    </source>
</evidence>
<dbReference type="EMBL" id="AWTP01000122">
    <property type="protein sequence ID" value="KGH08726.1"/>
    <property type="molecule type" value="Genomic_DNA"/>
</dbReference>
<dbReference type="RefSeq" id="WP_034394757.1">
    <property type="nucleotide sequence ID" value="NZ_AWTM01000098.1"/>
</dbReference>
<name>A0A0E3CEU4_9BURK</name>
<accession>A0A0E3CEU4</accession>
<protein>
    <recommendedName>
        <fullName evidence="4">DUF3486 family protein</fullName>
    </recommendedName>
</protein>
<proteinExistence type="predicted"/>
<dbReference type="Proteomes" id="UP000029549">
    <property type="component" value="Unassembled WGS sequence"/>
</dbReference>
<dbReference type="InterPro" id="IPR021874">
    <property type="entry name" value="Phage_Mu_Gp27"/>
</dbReference>